<evidence type="ECO:0008006" key="2">
    <source>
        <dbReference type="Google" id="ProtNLM"/>
    </source>
</evidence>
<accession>A0A699Q3C3</accession>
<organism evidence="1">
    <name type="scientific">Tanacetum cinerariifolium</name>
    <name type="common">Dalmatian daisy</name>
    <name type="synonym">Chrysanthemum cinerariifolium</name>
    <dbReference type="NCBI Taxonomy" id="118510"/>
    <lineage>
        <taxon>Eukaryota</taxon>
        <taxon>Viridiplantae</taxon>
        <taxon>Streptophyta</taxon>
        <taxon>Embryophyta</taxon>
        <taxon>Tracheophyta</taxon>
        <taxon>Spermatophyta</taxon>
        <taxon>Magnoliopsida</taxon>
        <taxon>eudicotyledons</taxon>
        <taxon>Gunneridae</taxon>
        <taxon>Pentapetalae</taxon>
        <taxon>asterids</taxon>
        <taxon>campanulids</taxon>
        <taxon>Asterales</taxon>
        <taxon>Asteraceae</taxon>
        <taxon>Asteroideae</taxon>
        <taxon>Anthemideae</taxon>
        <taxon>Anthemidinae</taxon>
        <taxon>Tanacetum</taxon>
    </lineage>
</organism>
<comment type="caution">
    <text evidence="1">The sequence shown here is derived from an EMBL/GenBank/DDBJ whole genome shotgun (WGS) entry which is preliminary data.</text>
</comment>
<sequence length="144" mass="16246">MENLHANTIVETLPTSPILIEDKLLGNDTLPIPENESSDFDHHNDLSFPRLPPEPPDVEFFFDFEPNSGEVISAVMNNIDELNEDECFDPGGEIDVFANVKDEDYFPFIFVIRNFLPYLIYHEVSPLLLSAGSEDTIFNPGTSI</sequence>
<dbReference type="EMBL" id="BKCJ010981059">
    <property type="protein sequence ID" value="GFC59322.1"/>
    <property type="molecule type" value="Genomic_DNA"/>
</dbReference>
<evidence type="ECO:0000313" key="1">
    <source>
        <dbReference type="EMBL" id="GFC59322.1"/>
    </source>
</evidence>
<name>A0A699Q3C3_TANCI</name>
<dbReference type="AlphaFoldDB" id="A0A699Q3C3"/>
<protein>
    <recommendedName>
        <fullName evidence="2">Reverse transcriptase domain-containing protein</fullName>
    </recommendedName>
</protein>
<gene>
    <name evidence="1" type="ORF">Tci_831292</name>
</gene>
<reference evidence="1" key="1">
    <citation type="journal article" date="2019" name="Sci. Rep.">
        <title>Draft genome of Tanacetum cinerariifolium, the natural source of mosquito coil.</title>
        <authorList>
            <person name="Yamashiro T."/>
            <person name="Shiraishi A."/>
            <person name="Satake H."/>
            <person name="Nakayama K."/>
        </authorList>
    </citation>
    <scope>NUCLEOTIDE SEQUENCE</scope>
</reference>
<proteinExistence type="predicted"/>